<evidence type="ECO:0000256" key="2">
    <source>
        <dbReference type="PROSITE-ProRule" id="PRU00335"/>
    </source>
</evidence>
<gene>
    <name evidence="5" type="ORF">ACFQMJ_17665</name>
</gene>
<dbReference type="PANTHER" id="PTHR43479:SF23">
    <property type="entry name" value="HTH TETR-TYPE DOMAIN-CONTAINING PROTEIN"/>
    <property type="match status" value="1"/>
</dbReference>
<protein>
    <submittedName>
        <fullName evidence="5">TetR/AcrR family transcriptional regulator</fullName>
    </submittedName>
</protein>
<dbReference type="SUPFAM" id="SSF46689">
    <property type="entry name" value="Homeodomain-like"/>
    <property type="match status" value="1"/>
</dbReference>
<dbReference type="Pfam" id="PF14278">
    <property type="entry name" value="TetR_C_8"/>
    <property type="match status" value="1"/>
</dbReference>
<evidence type="ECO:0000256" key="1">
    <source>
        <dbReference type="ARBA" id="ARBA00023125"/>
    </source>
</evidence>
<evidence type="ECO:0000256" key="3">
    <source>
        <dbReference type="SAM" id="Phobius"/>
    </source>
</evidence>
<accession>A0ABW2FEK8</accession>
<dbReference type="PANTHER" id="PTHR43479">
    <property type="entry name" value="ACREF/ENVCD OPERON REPRESSOR-RELATED"/>
    <property type="match status" value="1"/>
</dbReference>
<evidence type="ECO:0000259" key="4">
    <source>
        <dbReference type="PROSITE" id="PS50977"/>
    </source>
</evidence>
<sequence length="178" mass="21026">MLKEAFVDLMDEMETEKITVNRLAERAKINRVTFYLHYKDIPDMMDKLADEMIEEIQRILLDNPETTPKPREDEQLVKLLEHIAANPKFYKIVLATKRIPIFTERLLKLLSALITGRFDNIRNDAYYAKKQIQKDIAIWYGSSALIGVIVSWLRYDMPYSPQYLAKQFLMMTSPKYKE</sequence>
<feature type="transmembrane region" description="Helical" evidence="3">
    <location>
        <begin position="136"/>
        <end position="155"/>
    </location>
</feature>
<dbReference type="InterPro" id="IPR009057">
    <property type="entry name" value="Homeodomain-like_sf"/>
</dbReference>
<keyword evidence="3" id="KW-0812">Transmembrane</keyword>
<keyword evidence="6" id="KW-1185">Reference proteome</keyword>
<dbReference type="InterPro" id="IPR039532">
    <property type="entry name" value="TetR_C_Firmicutes"/>
</dbReference>
<keyword evidence="3" id="KW-0472">Membrane</keyword>
<dbReference type="Proteomes" id="UP001596378">
    <property type="component" value="Unassembled WGS sequence"/>
</dbReference>
<comment type="caution">
    <text evidence="5">The sequence shown here is derived from an EMBL/GenBank/DDBJ whole genome shotgun (WGS) entry which is preliminary data.</text>
</comment>
<name>A0ABW2FEK8_9BACL</name>
<dbReference type="Gene3D" id="1.10.357.10">
    <property type="entry name" value="Tetracycline Repressor, domain 2"/>
    <property type="match status" value="1"/>
</dbReference>
<evidence type="ECO:0000313" key="6">
    <source>
        <dbReference type="Proteomes" id="UP001596378"/>
    </source>
</evidence>
<dbReference type="PROSITE" id="PS50977">
    <property type="entry name" value="HTH_TETR_2"/>
    <property type="match status" value="1"/>
</dbReference>
<feature type="domain" description="HTH tetR-type" evidence="4">
    <location>
        <begin position="1"/>
        <end position="56"/>
    </location>
</feature>
<dbReference type="EMBL" id="JBHTAI010000010">
    <property type="protein sequence ID" value="MFC7150360.1"/>
    <property type="molecule type" value="Genomic_DNA"/>
</dbReference>
<organism evidence="5 6">
    <name type="scientific">Cohnella cellulosilytica</name>
    <dbReference type="NCBI Taxonomy" id="986710"/>
    <lineage>
        <taxon>Bacteria</taxon>
        <taxon>Bacillati</taxon>
        <taxon>Bacillota</taxon>
        <taxon>Bacilli</taxon>
        <taxon>Bacillales</taxon>
        <taxon>Paenibacillaceae</taxon>
        <taxon>Cohnella</taxon>
    </lineage>
</organism>
<dbReference type="InterPro" id="IPR050624">
    <property type="entry name" value="HTH-type_Tx_Regulator"/>
</dbReference>
<feature type="DNA-binding region" description="H-T-H motif" evidence="2">
    <location>
        <begin position="19"/>
        <end position="38"/>
    </location>
</feature>
<evidence type="ECO:0000313" key="5">
    <source>
        <dbReference type="EMBL" id="MFC7150360.1"/>
    </source>
</evidence>
<reference evidence="6" key="1">
    <citation type="journal article" date="2019" name="Int. J. Syst. Evol. Microbiol.">
        <title>The Global Catalogue of Microorganisms (GCM) 10K type strain sequencing project: providing services to taxonomists for standard genome sequencing and annotation.</title>
        <authorList>
            <consortium name="The Broad Institute Genomics Platform"/>
            <consortium name="The Broad Institute Genome Sequencing Center for Infectious Disease"/>
            <person name="Wu L."/>
            <person name="Ma J."/>
        </authorList>
    </citation>
    <scope>NUCLEOTIDE SEQUENCE [LARGE SCALE GENOMIC DNA]</scope>
    <source>
        <strain evidence="6">KCTC 12907</strain>
    </source>
</reference>
<keyword evidence="1 2" id="KW-0238">DNA-binding</keyword>
<dbReference type="InterPro" id="IPR001647">
    <property type="entry name" value="HTH_TetR"/>
</dbReference>
<keyword evidence="3" id="KW-1133">Transmembrane helix</keyword>
<proteinExistence type="predicted"/>